<keyword evidence="2" id="KW-1185">Reference proteome</keyword>
<evidence type="ECO:0008006" key="3">
    <source>
        <dbReference type="Google" id="ProtNLM"/>
    </source>
</evidence>
<reference evidence="2" key="2">
    <citation type="submission" date="2017-12" db="EMBL/GenBank/DDBJ databases">
        <title>Genome sequence of the Bar-tailed Godwit (Limosa lapponica baueri).</title>
        <authorList>
            <person name="Lima N.C.B."/>
            <person name="Parody-Merino A.M."/>
            <person name="Battley P.F."/>
            <person name="Fidler A.E."/>
            <person name="Prosdocimi F."/>
        </authorList>
    </citation>
    <scope>NUCLEOTIDE SEQUENCE [LARGE SCALE GENOMIC DNA]</scope>
</reference>
<sequence length="343" mass="39539">MNHGNMRASLQQSWLTRKVPIDWRLANVMPIHKKRWKENLGNYRPVNLTLVLGEVMDQIILSAISHHVARTGKPGNQAQSAWAYEVQVLLDKNDLLRQSDLLSGEGKAVDVYLYFSKAFDIISHNVLLEKLASHGLDGRLGQSGWKVAWRKRTWECWSTAMSQQCGQVAKEANSILACVRNSVASRTREVIVPLYSALVRPHLEHCVQFWALHYKKDIEVLECVQRRAMKLVRGLEHTPYEDRLRELGLFSLEKGRPRGDLIGLSNYLKGGCREAGVGLLYQVTSDRTNRIQLRQGKFRLDIRKKFFTERVVKHWNRLPREVVESPSLDVFKRHVDVVLRDMV</sequence>
<evidence type="ECO:0000313" key="2">
    <source>
        <dbReference type="Proteomes" id="UP000233556"/>
    </source>
</evidence>
<organism evidence="1 2">
    <name type="scientific">Limosa lapponica baueri</name>
    <dbReference type="NCBI Taxonomy" id="1758121"/>
    <lineage>
        <taxon>Eukaryota</taxon>
        <taxon>Metazoa</taxon>
        <taxon>Chordata</taxon>
        <taxon>Craniata</taxon>
        <taxon>Vertebrata</taxon>
        <taxon>Euteleostomi</taxon>
        <taxon>Archelosauria</taxon>
        <taxon>Archosauria</taxon>
        <taxon>Dinosauria</taxon>
        <taxon>Saurischia</taxon>
        <taxon>Theropoda</taxon>
        <taxon>Coelurosauria</taxon>
        <taxon>Aves</taxon>
        <taxon>Neognathae</taxon>
        <taxon>Neoaves</taxon>
        <taxon>Charadriiformes</taxon>
        <taxon>Scolopacidae</taxon>
        <taxon>Limosa</taxon>
    </lineage>
</organism>
<evidence type="ECO:0000313" key="1">
    <source>
        <dbReference type="EMBL" id="PKU41772.1"/>
    </source>
</evidence>
<gene>
    <name evidence="1" type="ORF">llap_7924</name>
</gene>
<accession>A0A2I0U6Y2</accession>
<dbReference type="AlphaFoldDB" id="A0A2I0U6Y2"/>
<dbReference type="EMBL" id="KZ506076">
    <property type="protein sequence ID" value="PKU41772.1"/>
    <property type="molecule type" value="Genomic_DNA"/>
</dbReference>
<protein>
    <recommendedName>
        <fullName evidence="3">Reverse transcriptase domain-containing protein</fullName>
    </recommendedName>
</protein>
<dbReference type="OrthoDB" id="276744at2759"/>
<reference evidence="2" key="1">
    <citation type="submission" date="2017-11" db="EMBL/GenBank/DDBJ databases">
        <authorList>
            <person name="Lima N.C."/>
            <person name="Parody-Merino A.M."/>
            <person name="Battley P.F."/>
            <person name="Fidler A.E."/>
            <person name="Prosdocimi F."/>
        </authorList>
    </citation>
    <scope>NUCLEOTIDE SEQUENCE [LARGE SCALE GENOMIC DNA]</scope>
</reference>
<dbReference type="PANTHER" id="PTHR33332">
    <property type="entry name" value="REVERSE TRANSCRIPTASE DOMAIN-CONTAINING PROTEIN"/>
    <property type="match status" value="1"/>
</dbReference>
<dbReference type="Proteomes" id="UP000233556">
    <property type="component" value="Unassembled WGS sequence"/>
</dbReference>
<name>A0A2I0U6Y2_LIMLA</name>
<proteinExistence type="predicted"/>